<evidence type="ECO:0000313" key="3">
    <source>
        <dbReference type="Proteomes" id="UP000216189"/>
    </source>
</evidence>
<evidence type="ECO:0000256" key="1">
    <source>
        <dbReference type="SAM" id="MobiDB-lite"/>
    </source>
</evidence>
<evidence type="ECO:0000313" key="2">
    <source>
        <dbReference type="EMBL" id="OYP54180.1"/>
    </source>
</evidence>
<feature type="region of interest" description="Disordered" evidence="1">
    <location>
        <begin position="36"/>
        <end position="60"/>
    </location>
</feature>
<comment type="caution">
    <text evidence="2">The sequence shown here is derived from an EMBL/GenBank/DDBJ whole genome shotgun (WGS) entry which is preliminary data.</text>
</comment>
<keyword evidence="3" id="KW-1185">Reference proteome</keyword>
<sequence length="158" mass="17834">MAPRKRKKAPVDEGLFLFSEEEMAGKIENVTIVQTPEPVKTEEPPKENTETVSEKSVKESFSHDRMIAEMAAVLRQMVSMDESKIRLIALTTTMKGQQGLDLNETYCIPAVSDSEISGYELAAWCYCSFMAAFPQMKDKLQMPYATHYEKAKADARIE</sequence>
<name>A0ABX4EMZ8_SEGBR</name>
<reference evidence="2 3" key="1">
    <citation type="submission" date="2017-08" db="EMBL/GenBank/DDBJ databases">
        <title>Comparative genomics of non-oral Prevotella species.</title>
        <authorList>
            <person name="Accetto T."/>
            <person name="Nograsek B."/>
            <person name="Avgustin G."/>
        </authorList>
    </citation>
    <scope>NUCLEOTIDE SEQUENCE [LARGE SCALE GENOMIC DNA]</scope>
    <source>
        <strain evidence="2 3">TC1-1</strain>
    </source>
</reference>
<feature type="compositionally biased region" description="Basic and acidic residues" evidence="1">
    <location>
        <begin position="39"/>
        <end position="60"/>
    </location>
</feature>
<proteinExistence type="predicted"/>
<accession>A0ABX4EMZ8</accession>
<organism evidence="2 3">
    <name type="scientific">Segatella bryantii</name>
    <name type="common">Prevotella bryantii</name>
    <dbReference type="NCBI Taxonomy" id="77095"/>
    <lineage>
        <taxon>Bacteria</taxon>
        <taxon>Pseudomonadati</taxon>
        <taxon>Bacteroidota</taxon>
        <taxon>Bacteroidia</taxon>
        <taxon>Bacteroidales</taxon>
        <taxon>Prevotellaceae</taxon>
        <taxon>Segatella</taxon>
    </lineage>
</organism>
<dbReference type="Proteomes" id="UP000216189">
    <property type="component" value="Unassembled WGS sequence"/>
</dbReference>
<gene>
    <name evidence="2" type="ORF">CIK91_10195</name>
</gene>
<protein>
    <submittedName>
        <fullName evidence="2">Uncharacterized protein</fullName>
    </submittedName>
</protein>
<dbReference type="EMBL" id="NPJF01000050">
    <property type="protein sequence ID" value="OYP54180.1"/>
    <property type="molecule type" value="Genomic_DNA"/>
</dbReference>
<dbReference type="RefSeq" id="WP_094448807.1">
    <property type="nucleotide sequence ID" value="NZ_CAJOJX010000009.1"/>
</dbReference>